<comment type="caution">
    <text evidence="1">The sequence shown here is derived from an EMBL/GenBank/DDBJ whole genome shotgun (WGS) entry which is preliminary data.</text>
</comment>
<sequence>MMAGHTFEPSRQITVKIVHCFTMIVNILLNPRFVEVYKNICKNSNNFFVKVNDVFQCRFQWRIESLIFEKVMRTLRQADALREKKMKLYSRQSAKYLEITVVHTREMQHA</sequence>
<evidence type="ECO:0000313" key="2">
    <source>
        <dbReference type="Proteomes" id="UP000324800"/>
    </source>
</evidence>
<dbReference type="EMBL" id="SNRW01003758">
    <property type="protein sequence ID" value="KAA6388986.1"/>
    <property type="molecule type" value="Genomic_DNA"/>
</dbReference>
<dbReference type="AlphaFoldDB" id="A0A5J4W344"/>
<dbReference type="Proteomes" id="UP000324800">
    <property type="component" value="Unassembled WGS sequence"/>
</dbReference>
<proteinExistence type="predicted"/>
<organism evidence="1 2">
    <name type="scientific">Streblomastix strix</name>
    <dbReference type="NCBI Taxonomy" id="222440"/>
    <lineage>
        <taxon>Eukaryota</taxon>
        <taxon>Metamonada</taxon>
        <taxon>Preaxostyla</taxon>
        <taxon>Oxymonadida</taxon>
        <taxon>Streblomastigidae</taxon>
        <taxon>Streblomastix</taxon>
    </lineage>
</organism>
<evidence type="ECO:0000313" key="1">
    <source>
        <dbReference type="EMBL" id="KAA6388986.1"/>
    </source>
</evidence>
<accession>A0A5J4W344</accession>
<name>A0A5J4W344_9EUKA</name>
<protein>
    <submittedName>
        <fullName evidence="1">Uncharacterized protein</fullName>
    </submittedName>
</protein>
<gene>
    <name evidence="1" type="ORF">EZS28_015489</name>
</gene>
<reference evidence="1 2" key="1">
    <citation type="submission" date="2019-03" db="EMBL/GenBank/DDBJ databases">
        <title>Single cell metagenomics reveals metabolic interactions within the superorganism composed of flagellate Streblomastix strix and complex community of Bacteroidetes bacteria on its surface.</title>
        <authorList>
            <person name="Treitli S.C."/>
            <person name="Kolisko M."/>
            <person name="Husnik F."/>
            <person name="Keeling P."/>
            <person name="Hampl V."/>
        </authorList>
    </citation>
    <scope>NUCLEOTIDE SEQUENCE [LARGE SCALE GENOMIC DNA]</scope>
    <source>
        <strain evidence="1">ST1C</strain>
    </source>
</reference>